<gene>
    <name evidence="2" type="ORF">AYY18_09295</name>
</gene>
<dbReference type="InterPro" id="IPR035959">
    <property type="entry name" value="RutC-like_sf"/>
</dbReference>
<dbReference type="InterPro" id="IPR013813">
    <property type="entry name" value="Endoribo_LPSP/chorism_mut-like"/>
</dbReference>
<protein>
    <recommendedName>
        <fullName evidence="1">Endoribonuclease L-PSP/chorismate mutase-like domain-containing protein</fullName>
    </recommendedName>
</protein>
<comment type="caution">
    <text evidence="2">The sequence shown here is derived from an EMBL/GenBank/DDBJ whole genome shotgun (WGS) entry which is preliminary data.</text>
</comment>
<evidence type="ECO:0000259" key="1">
    <source>
        <dbReference type="Pfam" id="PF14588"/>
    </source>
</evidence>
<accession>A0A1B8H4Z6</accession>
<dbReference type="AlphaFoldDB" id="A0A1B8H4Z6"/>
<proteinExistence type="predicted"/>
<evidence type="ECO:0000313" key="3">
    <source>
        <dbReference type="Proteomes" id="UP000092377"/>
    </source>
</evidence>
<dbReference type="CDD" id="cd02199">
    <property type="entry name" value="YjgF_YER057c_UK114_like_1"/>
    <property type="match status" value="1"/>
</dbReference>
<dbReference type="Pfam" id="PF14588">
    <property type="entry name" value="YjgF_endoribonc"/>
    <property type="match status" value="1"/>
</dbReference>
<dbReference type="RefSeq" id="WP_067405044.1">
    <property type="nucleotide sequence ID" value="NZ_LZEY01000056.1"/>
</dbReference>
<organism evidence="2 3">
    <name type="scientific">Morganella psychrotolerans</name>
    <dbReference type="NCBI Taxonomy" id="368603"/>
    <lineage>
        <taxon>Bacteria</taxon>
        <taxon>Pseudomonadati</taxon>
        <taxon>Pseudomonadota</taxon>
        <taxon>Gammaproteobacteria</taxon>
        <taxon>Enterobacterales</taxon>
        <taxon>Morganellaceae</taxon>
        <taxon>Morganella</taxon>
    </lineage>
</organism>
<dbReference type="SUPFAM" id="SSF55298">
    <property type="entry name" value="YjgF-like"/>
    <property type="match status" value="1"/>
</dbReference>
<reference evidence="3" key="1">
    <citation type="submission" date="2016-06" db="EMBL/GenBank/DDBJ databases">
        <authorList>
            <person name="Butler K."/>
        </authorList>
    </citation>
    <scope>NUCLEOTIDE SEQUENCE [LARGE SCALE GENOMIC DNA]</scope>
    <source>
        <strain evidence="3">GCSL-Mp20</strain>
    </source>
</reference>
<dbReference type="EMBL" id="LZEY01000056">
    <property type="protein sequence ID" value="OBU04141.1"/>
    <property type="molecule type" value="Genomic_DNA"/>
</dbReference>
<name>A0A1B8H4Z6_9GAMM</name>
<evidence type="ECO:0000313" key="2">
    <source>
        <dbReference type="EMBL" id="OBU04141.1"/>
    </source>
</evidence>
<dbReference type="Proteomes" id="UP000092377">
    <property type="component" value="Unassembled WGS sequence"/>
</dbReference>
<sequence>MNVYDRLKSLSIELPSVTVPDAKFEPYVISDKLITLSGHIPKIDGQLVVGKLGDDMTTEQGAKIARLVAIDLIGTLQGALSDLGKVKRIVNINCMVNGTLNFTEPHVVANACSQLMHDVFGEAGKHSRNAYTVAQLPFGVCVEIALIAEIY</sequence>
<dbReference type="PANTHER" id="PTHR43760:SF1">
    <property type="entry name" value="ENDORIBONUCLEASE L-PSP_CHORISMATE MUTASE-LIKE DOMAIN-CONTAINING PROTEIN"/>
    <property type="match status" value="1"/>
</dbReference>
<feature type="domain" description="Endoribonuclease L-PSP/chorismate mutase-like" evidence="1">
    <location>
        <begin position="6"/>
        <end position="149"/>
    </location>
</feature>
<dbReference type="PANTHER" id="PTHR43760">
    <property type="entry name" value="ENDORIBONUCLEASE-RELATED"/>
    <property type="match status" value="1"/>
</dbReference>
<dbReference type="Gene3D" id="3.30.1330.40">
    <property type="entry name" value="RutC-like"/>
    <property type="match status" value="1"/>
</dbReference>
<keyword evidence="3" id="KW-1185">Reference proteome</keyword>
<dbReference type="OrthoDB" id="9806350at2"/>